<organism evidence="1 2">
    <name type="scientific">Dovyalis caffra</name>
    <dbReference type="NCBI Taxonomy" id="77055"/>
    <lineage>
        <taxon>Eukaryota</taxon>
        <taxon>Viridiplantae</taxon>
        <taxon>Streptophyta</taxon>
        <taxon>Embryophyta</taxon>
        <taxon>Tracheophyta</taxon>
        <taxon>Spermatophyta</taxon>
        <taxon>Magnoliopsida</taxon>
        <taxon>eudicotyledons</taxon>
        <taxon>Gunneridae</taxon>
        <taxon>Pentapetalae</taxon>
        <taxon>rosids</taxon>
        <taxon>fabids</taxon>
        <taxon>Malpighiales</taxon>
        <taxon>Salicaceae</taxon>
        <taxon>Flacourtieae</taxon>
        <taxon>Dovyalis</taxon>
    </lineage>
</organism>
<proteinExistence type="predicted"/>
<keyword evidence="2" id="KW-1185">Reference proteome</keyword>
<sequence>MPSRAAEVASDVEGLDKGSMERSTLGCVHGGLEACGYCSVFVENGGRWELLDGRGNRAIRCNFKIRDLGVQILCWRGITKLGADCGWDISEMMLWERWVGVDCPVERLWAWFGDLGMGLGRL</sequence>
<name>A0AAV1S1R7_9ROSI</name>
<comment type="caution">
    <text evidence="1">The sequence shown here is derived from an EMBL/GenBank/DDBJ whole genome shotgun (WGS) entry which is preliminary data.</text>
</comment>
<reference evidence="1 2" key="1">
    <citation type="submission" date="2024-01" db="EMBL/GenBank/DDBJ databases">
        <authorList>
            <person name="Waweru B."/>
        </authorList>
    </citation>
    <scope>NUCLEOTIDE SEQUENCE [LARGE SCALE GENOMIC DNA]</scope>
</reference>
<gene>
    <name evidence="1" type="ORF">DCAF_LOCUS17676</name>
</gene>
<dbReference type="AlphaFoldDB" id="A0AAV1S1R7"/>
<accession>A0AAV1S1R7</accession>
<protein>
    <submittedName>
        <fullName evidence="1">Uncharacterized protein</fullName>
    </submittedName>
</protein>
<dbReference type="Proteomes" id="UP001314170">
    <property type="component" value="Unassembled WGS sequence"/>
</dbReference>
<dbReference type="EMBL" id="CAWUPB010001161">
    <property type="protein sequence ID" value="CAK7344209.1"/>
    <property type="molecule type" value="Genomic_DNA"/>
</dbReference>
<evidence type="ECO:0000313" key="1">
    <source>
        <dbReference type="EMBL" id="CAK7344209.1"/>
    </source>
</evidence>
<evidence type="ECO:0000313" key="2">
    <source>
        <dbReference type="Proteomes" id="UP001314170"/>
    </source>
</evidence>